<dbReference type="PANTHER" id="PTHR21600">
    <property type="entry name" value="MITOCHONDRIAL RNA PSEUDOURIDINE SYNTHASE"/>
    <property type="match status" value="1"/>
</dbReference>
<name>A0ABQ5Q2S4_9BACT</name>
<proteinExistence type="predicted"/>
<keyword evidence="3" id="KW-1185">Reference proteome</keyword>
<organism evidence="2 3">
    <name type="scientific">Geothrix rubra</name>
    <dbReference type="NCBI Taxonomy" id="2927977"/>
    <lineage>
        <taxon>Bacteria</taxon>
        <taxon>Pseudomonadati</taxon>
        <taxon>Acidobacteriota</taxon>
        <taxon>Holophagae</taxon>
        <taxon>Holophagales</taxon>
        <taxon>Holophagaceae</taxon>
        <taxon>Geothrix</taxon>
    </lineage>
</organism>
<protein>
    <submittedName>
        <fullName evidence="2">RNA pseudouridine synthase</fullName>
    </submittedName>
</protein>
<dbReference type="SUPFAM" id="SSF55120">
    <property type="entry name" value="Pseudouridine synthase"/>
    <property type="match status" value="1"/>
</dbReference>
<evidence type="ECO:0000313" key="3">
    <source>
        <dbReference type="Proteomes" id="UP001165089"/>
    </source>
</evidence>
<gene>
    <name evidence="2" type="ORF">GETHPA_05420</name>
</gene>
<dbReference type="InterPro" id="IPR020103">
    <property type="entry name" value="PsdUridine_synth_cat_dom_sf"/>
</dbReference>
<sequence>MTEPAAPNGGCLHRERITRADAGATVLAHLAARHPRATELEWARRIAGGEVRIDGRPAAPGQRLGAGQEVVWTRPPWIEPEAPLAMALLHEDEDLLAVAKPSGLPTLPGGGEFQDHTLLALVRRRWPEASPMHRLGRGTSGVVLFARSTEASRLVQAAFREHRLRKTYRTLCAGQPELDAFDITTPIGEVPHPLLGTVHGANPGGRASLSRVRVLERREEGALVEVEIETGRPHQIRIHLAFAGHPLLGDPLYGPGGIPLPGTVALPGDLGYRLHALCLELVHPRTGRPLTLLCAPPAVLRRRQGGPDF</sequence>
<reference evidence="2 3" key="1">
    <citation type="journal article" date="2023" name="Antonie Van Leeuwenhoek">
        <title>Mesoterricola silvestris gen. nov., sp. nov., Mesoterricola sediminis sp. nov., Geothrix oryzae sp. nov., Geothrix edaphica sp. nov., Geothrix rubra sp. nov., and Geothrix limicola sp. nov., six novel members of Acidobacteriota isolated from soils.</title>
        <authorList>
            <person name="Itoh H."/>
            <person name="Sugisawa Y."/>
            <person name="Mise K."/>
            <person name="Xu Z."/>
            <person name="Kuniyasu M."/>
            <person name="Ushijima N."/>
            <person name="Kawano K."/>
            <person name="Kobayashi E."/>
            <person name="Shiratori Y."/>
            <person name="Masuda Y."/>
            <person name="Senoo K."/>
        </authorList>
    </citation>
    <scope>NUCLEOTIDE SEQUENCE [LARGE SCALE GENOMIC DNA]</scope>
    <source>
        <strain evidence="2 3">Red803</strain>
    </source>
</reference>
<evidence type="ECO:0000313" key="2">
    <source>
        <dbReference type="EMBL" id="GLH69009.1"/>
    </source>
</evidence>
<dbReference type="Pfam" id="PF00849">
    <property type="entry name" value="PseudoU_synth_2"/>
    <property type="match status" value="1"/>
</dbReference>
<dbReference type="InterPro" id="IPR050188">
    <property type="entry name" value="RluA_PseudoU_synthase"/>
</dbReference>
<feature type="domain" description="Pseudouridine synthase RsuA/RluA-like" evidence="1">
    <location>
        <begin position="94"/>
        <end position="241"/>
    </location>
</feature>
<dbReference type="RefSeq" id="WP_285722735.1">
    <property type="nucleotide sequence ID" value="NZ_BSDD01000001.1"/>
</dbReference>
<dbReference type="Proteomes" id="UP001165089">
    <property type="component" value="Unassembled WGS sequence"/>
</dbReference>
<dbReference type="CDD" id="cd02869">
    <property type="entry name" value="PseudoU_synth_RluA_like"/>
    <property type="match status" value="1"/>
</dbReference>
<accession>A0ABQ5Q2S4</accession>
<evidence type="ECO:0000259" key="1">
    <source>
        <dbReference type="Pfam" id="PF00849"/>
    </source>
</evidence>
<dbReference type="PANTHER" id="PTHR21600:SF88">
    <property type="entry name" value="RNA PSEUDOURIDINE SYNTHASE 5"/>
    <property type="match status" value="1"/>
</dbReference>
<dbReference type="Gene3D" id="3.30.2350.10">
    <property type="entry name" value="Pseudouridine synthase"/>
    <property type="match status" value="1"/>
</dbReference>
<dbReference type="EMBL" id="BSDD01000001">
    <property type="protein sequence ID" value="GLH69009.1"/>
    <property type="molecule type" value="Genomic_DNA"/>
</dbReference>
<dbReference type="PROSITE" id="PS50096">
    <property type="entry name" value="IQ"/>
    <property type="match status" value="1"/>
</dbReference>
<dbReference type="InterPro" id="IPR006145">
    <property type="entry name" value="PsdUridine_synth_RsuA/RluA"/>
</dbReference>
<comment type="caution">
    <text evidence="2">The sequence shown here is derived from an EMBL/GenBank/DDBJ whole genome shotgun (WGS) entry which is preliminary data.</text>
</comment>